<comment type="subcellular location">
    <subcellularLocation>
        <location evidence="1 5">Bacterial flagellum basal body</location>
    </subcellularLocation>
</comment>
<dbReference type="InterPro" id="IPR001444">
    <property type="entry name" value="Flag_bb_rod_N"/>
</dbReference>
<dbReference type="Pfam" id="PF06429">
    <property type="entry name" value="Flg_bbr_C"/>
    <property type="match status" value="1"/>
</dbReference>
<dbReference type="SUPFAM" id="SSF117143">
    <property type="entry name" value="Flagellar hook protein flgE"/>
    <property type="match status" value="1"/>
</dbReference>
<gene>
    <name evidence="11" type="primary">flgE</name>
    <name evidence="12" type="ORF">FB380_000304</name>
    <name evidence="11" type="ORF">GCM10011589_24970</name>
</gene>
<dbReference type="InterPro" id="IPR020013">
    <property type="entry name" value="Flagellar_FlgE/F/G"/>
</dbReference>
<dbReference type="Pfam" id="PF07559">
    <property type="entry name" value="FlgE_D2"/>
    <property type="match status" value="1"/>
</dbReference>
<dbReference type="PANTHER" id="PTHR30435:SF1">
    <property type="entry name" value="FLAGELLAR HOOK PROTEIN FLGE"/>
    <property type="match status" value="1"/>
</dbReference>
<accession>A0A846LKL3</accession>
<evidence type="ECO:0000259" key="7">
    <source>
        <dbReference type="Pfam" id="PF00460"/>
    </source>
</evidence>
<evidence type="ECO:0000313" key="11">
    <source>
        <dbReference type="EMBL" id="GGL67631.1"/>
    </source>
</evidence>
<evidence type="ECO:0000256" key="5">
    <source>
        <dbReference type="RuleBase" id="RU362116"/>
    </source>
</evidence>
<proteinExistence type="inferred from homology"/>
<evidence type="ECO:0000259" key="10">
    <source>
        <dbReference type="Pfam" id="PF22692"/>
    </source>
</evidence>
<protein>
    <recommendedName>
        <fullName evidence="3 5">Flagellar hook protein FlgE</fullName>
    </recommendedName>
</protein>
<dbReference type="Proteomes" id="UP000648663">
    <property type="component" value="Unassembled WGS sequence"/>
</dbReference>
<dbReference type="InterPro" id="IPR053967">
    <property type="entry name" value="LlgE_F_G-like_D1"/>
</dbReference>
<keyword evidence="4 5" id="KW-0975">Bacterial flagellum</keyword>
<keyword evidence="12" id="KW-0282">Flagellum</keyword>
<dbReference type="GO" id="GO:0005829">
    <property type="term" value="C:cytosol"/>
    <property type="evidence" value="ECO:0007669"/>
    <property type="project" value="TreeGrafter"/>
</dbReference>
<dbReference type="AlphaFoldDB" id="A0A846LKL3"/>
<dbReference type="Gene3D" id="2.60.98.20">
    <property type="entry name" value="Flagellar hook protein FlgE"/>
    <property type="match status" value="1"/>
</dbReference>
<dbReference type="InterPro" id="IPR037058">
    <property type="entry name" value="Falgellar_hook_FlgE_sf"/>
</dbReference>
<comment type="similarity">
    <text evidence="2 5">Belongs to the flagella basal body rod proteins family.</text>
</comment>
<dbReference type="GO" id="GO:0009425">
    <property type="term" value="C:bacterial-type flagellum basal body"/>
    <property type="evidence" value="ECO:0007669"/>
    <property type="project" value="UniProtKB-SubCell"/>
</dbReference>
<feature type="domain" description="Flagellar basal-body/hook protein C-terminal" evidence="8">
    <location>
        <begin position="379"/>
        <end position="423"/>
    </location>
</feature>
<keyword evidence="12" id="KW-0969">Cilium</keyword>
<feature type="region of interest" description="Disordered" evidence="6">
    <location>
        <begin position="350"/>
        <end position="370"/>
    </location>
</feature>
<comment type="caution">
    <text evidence="12">The sequence shown here is derived from an EMBL/GenBank/DDBJ whole genome shotgun (WGS) entry which is preliminary data.</text>
</comment>
<feature type="domain" description="Flagellar basal body rod protein N-terminal" evidence="7">
    <location>
        <begin position="7"/>
        <end position="35"/>
    </location>
</feature>
<evidence type="ECO:0000313" key="14">
    <source>
        <dbReference type="Proteomes" id="UP000648663"/>
    </source>
</evidence>
<dbReference type="PANTHER" id="PTHR30435">
    <property type="entry name" value="FLAGELLAR PROTEIN"/>
    <property type="match status" value="1"/>
</dbReference>
<dbReference type="GO" id="GO:0009424">
    <property type="term" value="C:bacterial-type flagellum hook"/>
    <property type="evidence" value="ECO:0007669"/>
    <property type="project" value="TreeGrafter"/>
</dbReference>
<dbReference type="InterPro" id="IPR011491">
    <property type="entry name" value="FlgE_D2"/>
</dbReference>
<dbReference type="Pfam" id="PF00460">
    <property type="entry name" value="Flg_bb_rod"/>
    <property type="match status" value="1"/>
</dbReference>
<organism evidence="12 13">
    <name type="scientific">Modestobacter marinus</name>
    <dbReference type="NCBI Taxonomy" id="477641"/>
    <lineage>
        <taxon>Bacteria</taxon>
        <taxon>Bacillati</taxon>
        <taxon>Actinomycetota</taxon>
        <taxon>Actinomycetes</taxon>
        <taxon>Geodermatophilales</taxon>
        <taxon>Geodermatophilaceae</taxon>
        <taxon>Modestobacter</taxon>
    </lineage>
</organism>
<evidence type="ECO:0000313" key="12">
    <source>
        <dbReference type="EMBL" id="NIH65858.1"/>
    </source>
</evidence>
<dbReference type="GO" id="GO:0071978">
    <property type="term" value="P:bacterial-type flagellum-dependent swarming motility"/>
    <property type="evidence" value="ECO:0007669"/>
    <property type="project" value="TreeGrafter"/>
</dbReference>
<dbReference type="InterPro" id="IPR010930">
    <property type="entry name" value="Flg_bb/hook_C_dom"/>
</dbReference>
<evidence type="ECO:0000256" key="2">
    <source>
        <dbReference type="ARBA" id="ARBA00009677"/>
    </source>
</evidence>
<dbReference type="EMBL" id="BMMI01000004">
    <property type="protein sequence ID" value="GGL67631.1"/>
    <property type="molecule type" value="Genomic_DNA"/>
</dbReference>
<evidence type="ECO:0000256" key="6">
    <source>
        <dbReference type="SAM" id="MobiDB-lite"/>
    </source>
</evidence>
<reference evidence="12 13" key="3">
    <citation type="submission" date="2020-02" db="EMBL/GenBank/DDBJ databases">
        <title>Sequencing the genomes of 1000 actinobacteria strains.</title>
        <authorList>
            <person name="Klenk H.-P."/>
        </authorList>
    </citation>
    <scope>NUCLEOTIDE SEQUENCE [LARGE SCALE GENOMIC DNA]</scope>
    <source>
        <strain evidence="12 13">DSM 45201</strain>
    </source>
</reference>
<comment type="function">
    <text evidence="5">A flexible structure which links the flagellar filament to the drive apparatus in the basal body.</text>
</comment>
<feature type="compositionally biased region" description="Polar residues" evidence="6">
    <location>
        <begin position="351"/>
        <end position="363"/>
    </location>
</feature>
<reference evidence="11" key="4">
    <citation type="submission" date="2024-05" db="EMBL/GenBank/DDBJ databases">
        <authorList>
            <person name="Sun Q."/>
            <person name="Zhou Y."/>
        </authorList>
    </citation>
    <scope>NUCLEOTIDE SEQUENCE</scope>
    <source>
        <strain evidence="11">CGMCC 4.5581</strain>
    </source>
</reference>
<evidence type="ECO:0000313" key="13">
    <source>
        <dbReference type="Proteomes" id="UP000552836"/>
    </source>
</evidence>
<dbReference type="EMBL" id="JAAMPA010000001">
    <property type="protein sequence ID" value="NIH65858.1"/>
    <property type="molecule type" value="Genomic_DNA"/>
</dbReference>
<evidence type="ECO:0000256" key="3">
    <source>
        <dbReference type="ARBA" id="ARBA00019015"/>
    </source>
</evidence>
<feature type="domain" description="Flagellar hook protein FlgE D2" evidence="9">
    <location>
        <begin position="182"/>
        <end position="297"/>
    </location>
</feature>
<dbReference type="RefSeq" id="WP_166753538.1">
    <property type="nucleotide sequence ID" value="NZ_BAABJU010000017.1"/>
</dbReference>
<dbReference type="Proteomes" id="UP000552836">
    <property type="component" value="Unassembled WGS sequence"/>
</dbReference>
<name>A0A846LKL3_9ACTN</name>
<sequence>MLRSMFSAISGLRAHQTKLDVAGNNIANVNTVGFKASQTVFEDTLSQVLRNGSAPNGDVAGTNPAQVGLGVKVAGITTNFGQGSTQNTGRASDFMISGDGFFVTKVGNEQLYTRAGSFDTDGVGNLVTPDGAKLQGWMANALGVVDPNGPIQDLRIPTGQVLAPVATTTSSVSGNLSAGATPADTAVSSQINMYDDLGNAHPVSVTMTKLAADPAATPPVPANSWSLSFADTSTPTPTPLGSTTLTFADGTVAGQPAGTLISPATYTIPAAGGAWTRNVDVDLSSLTQFGGKSDAAAKATAGSGSAMGVLEGYSLANDGTIVGIYSNGLRQDIGQLALATFTNPGGLEKAGNSSFRAGDNSGNPLVGQAGTGGRGSLSAGALEMSNVDLAEEFTGLIVAQRGFQANSRVITTSDEILQDLVQLKR</sequence>
<keyword evidence="14" id="KW-1185">Reference proteome</keyword>
<keyword evidence="12" id="KW-0966">Cell projection</keyword>
<reference evidence="14" key="2">
    <citation type="journal article" date="2019" name="Int. J. Syst. Evol. Microbiol.">
        <title>The Global Catalogue of Microorganisms (GCM) 10K type strain sequencing project: providing services to taxonomists for standard genome sequencing and annotation.</title>
        <authorList>
            <consortium name="The Broad Institute Genomics Platform"/>
            <consortium name="The Broad Institute Genome Sequencing Center for Infectious Disease"/>
            <person name="Wu L."/>
            <person name="Ma J."/>
        </authorList>
    </citation>
    <scope>NUCLEOTIDE SEQUENCE [LARGE SCALE GENOMIC DNA]</scope>
    <source>
        <strain evidence="14">CGMCC 4.5581</strain>
    </source>
</reference>
<reference evidence="11" key="1">
    <citation type="journal article" date="2014" name="Int. J. Syst. Evol. Microbiol.">
        <title>Complete genome of a new Firmicutes species belonging to the dominant human colonic microbiota ('Ruminococcus bicirculans') reveals two chromosomes and a selective capacity to utilize plant glucans.</title>
        <authorList>
            <consortium name="NISC Comparative Sequencing Program"/>
            <person name="Wegmann U."/>
            <person name="Louis P."/>
            <person name="Goesmann A."/>
            <person name="Henrissat B."/>
            <person name="Duncan S.H."/>
            <person name="Flint H.J."/>
        </authorList>
    </citation>
    <scope>NUCLEOTIDE SEQUENCE</scope>
    <source>
        <strain evidence="11">CGMCC 4.5581</strain>
    </source>
</reference>
<feature type="domain" description="Flagellar hook protein FlgE/F/G-like D1" evidence="10">
    <location>
        <begin position="95"/>
        <end position="158"/>
    </location>
</feature>
<evidence type="ECO:0000259" key="8">
    <source>
        <dbReference type="Pfam" id="PF06429"/>
    </source>
</evidence>
<dbReference type="NCBIfam" id="TIGR03506">
    <property type="entry name" value="FlgEFG_subfam"/>
    <property type="match status" value="1"/>
</dbReference>
<evidence type="ECO:0000259" key="9">
    <source>
        <dbReference type="Pfam" id="PF07559"/>
    </source>
</evidence>
<evidence type="ECO:0000256" key="1">
    <source>
        <dbReference type="ARBA" id="ARBA00004117"/>
    </source>
</evidence>
<dbReference type="Pfam" id="PF22692">
    <property type="entry name" value="LlgE_F_G_D1"/>
    <property type="match status" value="1"/>
</dbReference>
<dbReference type="InterPro" id="IPR037925">
    <property type="entry name" value="FlgE/F/G-like"/>
</dbReference>
<evidence type="ECO:0000256" key="4">
    <source>
        <dbReference type="ARBA" id="ARBA00023143"/>
    </source>
</evidence>